<dbReference type="EMBL" id="JASNRB020000027">
    <property type="protein sequence ID" value="MFJ1471754.1"/>
    <property type="molecule type" value="Genomic_DNA"/>
</dbReference>
<organism evidence="1 2">
    <name type="scientific">Massilia orientalis</name>
    <dbReference type="NCBI Taxonomy" id="3050128"/>
    <lineage>
        <taxon>Bacteria</taxon>
        <taxon>Pseudomonadati</taxon>
        <taxon>Pseudomonadota</taxon>
        <taxon>Betaproteobacteria</taxon>
        <taxon>Burkholderiales</taxon>
        <taxon>Oxalobacteraceae</taxon>
        <taxon>Telluria group</taxon>
        <taxon>Massilia</taxon>
    </lineage>
</organism>
<reference evidence="1" key="1">
    <citation type="submission" date="2024-11" db="EMBL/GenBank/DDBJ databases">
        <title>Description of Massilia orientalis sp. nov., isolated from rhizosphere soil of Ageratina adenophora.</title>
        <authorList>
            <person name="Wang Y."/>
        </authorList>
    </citation>
    <scope>NUCLEOTIDE SEQUENCE</scope>
    <source>
        <strain evidence="1">YIM B02787</strain>
    </source>
</reference>
<accession>A0ACC7MIM8</accession>
<proteinExistence type="predicted"/>
<gene>
    <name evidence="1" type="ORF">QPK29_028880</name>
</gene>
<name>A0ACC7MIM8_9BURK</name>
<keyword evidence="2" id="KW-1185">Reference proteome</keyword>
<evidence type="ECO:0000313" key="1">
    <source>
        <dbReference type="EMBL" id="MFJ1471754.1"/>
    </source>
</evidence>
<protein>
    <submittedName>
        <fullName evidence="1">Contractile injection system protein, VgrG/Pvc8 family</fullName>
    </submittedName>
</protein>
<comment type="caution">
    <text evidence="1">The sequence shown here is derived from an EMBL/GenBank/DDBJ whole genome shotgun (WGS) entry which is preliminary data.</text>
</comment>
<dbReference type="Proteomes" id="UP001168096">
    <property type="component" value="Unassembled WGS sequence"/>
</dbReference>
<sequence>MDLRVLTETFDGWSGTKRPIRLRLSYGKRALDNVLMIKRVTGSETMCGGLEYRVLCVSKSADFTLKEFIALPAEIQFVTDCGGLHAVCGIVAQAAAGQSDGGLATYELVMRDALALMEHRVNTRVFRNMNELEITEVILNEWRHMNPVLARAFDVDWSYVTGNYPKREFTMQHNESDADFLRRLWKRRGIAWFMRAGPASQPQDNEVSIVDPEFETVV</sequence>
<evidence type="ECO:0000313" key="2">
    <source>
        <dbReference type="Proteomes" id="UP001168096"/>
    </source>
</evidence>